<evidence type="ECO:0000313" key="3">
    <source>
        <dbReference type="EMBL" id="CAF3348554.1"/>
    </source>
</evidence>
<dbReference type="InterPro" id="IPR039207">
    <property type="entry name" value="MMTAG2-like"/>
</dbReference>
<evidence type="ECO:0000313" key="6">
    <source>
        <dbReference type="EMBL" id="CAF3454962.1"/>
    </source>
</evidence>
<feature type="compositionally biased region" description="Acidic residues" evidence="1">
    <location>
        <begin position="170"/>
        <end position="181"/>
    </location>
</feature>
<dbReference type="OrthoDB" id="5390672at2759"/>
<dbReference type="Proteomes" id="UP000663865">
    <property type="component" value="Unassembled WGS sequence"/>
</dbReference>
<dbReference type="EMBL" id="CAJOBO010000885">
    <property type="protein sequence ID" value="CAF4305815.1"/>
    <property type="molecule type" value="Genomic_DNA"/>
</dbReference>
<proteinExistence type="predicted"/>
<dbReference type="AlphaFoldDB" id="A0A818E416"/>
<keyword evidence="12" id="KW-1185">Reference proteome</keyword>
<evidence type="ECO:0000313" key="11">
    <source>
        <dbReference type="Proteomes" id="UP000663872"/>
    </source>
</evidence>
<evidence type="ECO:0000256" key="1">
    <source>
        <dbReference type="SAM" id="MobiDB-lite"/>
    </source>
</evidence>
<feature type="compositionally biased region" description="Low complexity" evidence="1">
    <location>
        <begin position="269"/>
        <end position="279"/>
    </location>
</feature>
<dbReference type="EMBL" id="CAJOBR010000331">
    <property type="protein sequence ID" value="CAF4496915.1"/>
    <property type="molecule type" value="Genomic_DNA"/>
</dbReference>
<dbReference type="EMBL" id="CAJOBP010000306">
    <property type="protein sequence ID" value="CAF4159178.1"/>
    <property type="molecule type" value="Genomic_DNA"/>
</dbReference>
<feature type="compositionally biased region" description="Basic and acidic residues" evidence="1">
    <location>
        <begin position="160"/>
        <end position="169"/>
    </location>
</feature>
<dbReference type="PANTHER" id="PTHR14580:SF0">
    <property type="entry name" value="MULTIPLE MYELOMA TUMOR-ASSOCIATED PROTEIN 2"/>
    <property type="match status" value="1"/>
</dbReference>
<dbReference type="Proteomes" id="UP000663825">
    <property type="component" value="Unassembled WGS sequence"/>
</dbReference>
<feature type="region of interest" description="Disordered" evidence="1">
    <location>
        <begin position="84"/>
        <end position="192"/>
    </location>
</feature>
<feature type="domain" description="Multiple myeloma tumor-associated protein 2-like N-terminal" evidence="2">
    <location>
        <begin position="10"/>
        <end position="84"/>
    </location>
</feature>
<dbReference type="InterPro" id="IPR019315">
    <property type="entry name" value="MMTA2_N"/>
</dbReference>
<dbReference type="Proteomes" id="UP000663848">
    <property type="component" value="Unassembled WGS sequence"/>
</dbReference>
<dbReference type="Pfam" id="PF10159">
    <property type="entry name" value="MMtag"/>
    <property type="match status" value="1"/>
</dbReference>
<dbReference type="PANTHER" id="PTHR14580">
    <property type="entry name" value="MULTIPLE MYELOMA TUMOR-ASSOCIATED PROTEIN 2 FAMILY MEMBER"/>
    <property type="match status" value="1"/>
</dbReference>
<dbReference type="Proteomes" id="UP000663833">
    <property type="component" value="Unassembled WGS sequence"/>
</dbReference>
<evidence type="ECO:0000259" key="2">
    <source>
        <dbReference type="Pfam" id="PF10159"/>
    </source>
</evidence>
<evidence type="ECO:0000313" key="10">
    <source>
        <dbReference type="EMBL" id="CAF4660285.1"/>
    </source>
</evidence>
<feature type="compositionally biased region" description="Pro residues" evidence="1">
    <location>
        <begin position="88"/>
        <end position="98"/>
    </location>
</feature>
<dbReference type="Proteomes" id="UP000663851">
    <property type="component" value="Unassembled WGS sequence"/>
</dbReference>
<feature type="region of interest" description="Disordered" evidence="1">
    <location>
        <begin position="1"/>
        <end position="23"/>
    </location>
</feature>
<comment type="caution">
    <text evidence="6">The sequence shown here is derived from an EMBL/GenBank/DDBJ whole genome shotgun (WGS) entry which is preliminary data.</text>
</comment>
<sequence>MSASHSHQGGARGGKDQFNWNSVKSDKDRECYLGHSVMAPTGRWQEGKDLTWYAKNREQEQQIKSAEFRAAKKIEEDALMTALGIKVMPPPPPPPPPSTFSTSTQHKSSIKRETTSIKNEPMTPSIHNDSRDLKQHHHGIGHDNQRKEDRRRRRQLKATGSDEEKHDWSDNDEEDLEDNEDGDKTKQSLQQNVMTEKELDDFLIDLVKKHGFKTLKRTFKTKKDKKEHKHQHSSSSSSDSEPDSKRKHKKTHRRKEEKAESKKRHRTRSSSPSASSKTGSSKHDRNR</sequence>
<dbReference type="Proteomes" id="UP000663872">
    <property type="component" value="Unassembled WGS sequence"/>
</dbReference>
<evidence type="ECO:0000313" key="8">
    <source>
        <dbReference type="EMBL" id="CAF4305815.1"/>
    </source>
</evidence>
<name>A0A818E416_9BILA</name>
<feature type="region of interest" description="Disordered" evidence="1">
    <location>
        <begin position="210"/>
        <end position="287"/>
    </location>
</feature>
<gene>
    <name evidence="6" type="ORF">GRG538_LOCUS14511</name>
    <name evidence="8" type="ORF">HFQ381_LOCUS13852</name>
    <name evidence="5" type="ORF">KIK155_LOCUS12002</name>
    <name evidence="3" type="ORF">LUA448_LOCUS12837</name>
    <name evidence="9" type="ORF">QYT958_LOCUS4355</name>
    <name evidence="4" type="ORF">TIS948_LOCUS25060</name>
    <name evidence="10" type="ORF">TOA249_LOCUS14647</name>
    <name evidence="7" type="ORF">UJA718_LOCUS3951</name>
</gene>
<evidence type="ECO:0000313" key="5">
    <source>
        <dbReference type="EMBL" id="CAF3445621.1"/>
    </source>
</evidence>
<evidence type="ECO:0000313" key="9">
    <source>
        <dbReference type="EMBL" id="CAF4496915.1"/>
    </source>
</evidence>
<dbReference type="EMBL" id="CAJNXB010004329">
    <property type="protein sequence ID" value="CAF3371030.1"/>
    <property type="molecule type" value="Genomic_DNA"/>
</dbReference>
<evidence type="ECO:0000313" key="4">
    <source>
        <dbReference type="EMBL" id="CAF3371030.1"/>
    </source>
</evidence>
<dbReference type="EMBL" id="CAJNYD010001544">
    <property type="protein sequence ID" value="CAF3348554.1"/>
    <property type="molecule type" value="Genomic_DNA"/>
</dbReference>
<dbReference type="Proteomes" id="UP000663873">
    <property type="component" value="Unassembled WGS sequence"/>
</dbReference>
<evidence type="ECO:0000313" key="7">
    <source>
        <dbReference type="EMBL" id="CAF4159178.1"/>
    </source>
</evidence>
<evidence type="ECO:0000313" key="12">
    <source>
        <dbReference type="Proteomes" id="UP000663873"/>
    </source>
</evidence>
<dbReference type="EMBL" id="CAJNYV010001911">
    <property type="protein sequence ID" value="CAF3445621.1"/>
    <property type="molecule type" value="Genomic_DNA"/>
</dbReference>
<dbReference type="EMBL" id="CAJNYT010002191">
    <property type="protein sequence ID" value="CAF3454962.1"/>
    <property type="molecule type" value="Genomic_DNA"/>
</dbReference>
<organism evidence="6 11">
    <name type="scientific">Rotaria socialis</name>
    <dbReference type="NCBI Taxonomy" id="392032"/>
    <lineage>
        <taxon>Eukaryota</taxon>
        <taxon>Metazoa</taxon>
        <taxon>Spiralia</taxon>
        <taxon>Gnathifera</taxon>
        <taxon>Rotifera</taxon>
        <taxon>Eurotatoria</taxon>
        <taxon>Bdelloidea</taxon>
        <taxon>Philodinida</taxon>
        <taxon>Philodinidae</taxon>
        <taxon>Rotaria</taxon>
    </lineage>
</organism>
<feature type="compositionally biased region" description="Basic residues" evidence="1">
    <location>
        <begin position="210"/>
        <end position="232"/>
    </location>
</feature>
<accession>A0A818E416</accession>
<dbReference type="EMBL" id="CAJOBS010000918">
    <property type="protein sequence ID" value="CAF4660285.1"/>
    <property type="molecule type" value="Genomic_DNA"/>
</dbReference>
<reference evidence="6" key="1">
    <citation type="submission" date="2021-02" db="EMBL/GenBank/DDBJ databases">
        <authorList>
            <person name="Nowell W R."/>
        </authorList>
    </citation>
    <scope>NUCLEOTIDE SEQUENCE</scope>
</reference>
<protein>
    <recommendedName>
        <fullName evidence="2">Multiple myeloma tumor-associated protein 2-like N-terminal domain-containing protein</fullName>
    </recommendedName>
</protein>
<dbReference type="Proteomes" id="UP000663838">
    <property type="component" value="Unassembled WGS sequence"/>
</dbReference>
<dbReference type="SUPFAM" id="SSF101447">
    <property type="entry name" value="Formin homology 2 domain (FH2 domain)"/>
    <property type="match status" value="1"/>
</dbReference>